<evidence type="ECO:0000256" key="6">
    <source>
        <dbReference type="ARBA" id="ARBA00022840"/>
    </source>
</evidence>
<name>A0A803LZC4_CHEQI</name>
<evidence type="ECO:0000313" key="8">
    <source>
        <dbReference type="EnsemblPlants" id="AUR62020825-RA:cds"/>
    </source>
</evidence>
<dbReference type="AlphaFoldDB" id="A0A803LZC4"/>
<dbReference type="Proteomes" id="UP000596660">
    <property type="component" value="Unplaced"/>
</dbReference>
<keyword evidence="3" id="KW-0808">Transferase</keyword>
<keyword evidence="5" id="KW-0833">Ubl conjugation pathway</keyword>
<proteinExistence type="predicted"/>
<protein>
    <recommendedName>
        <fullName evidence="7">UBC core domain-containing protein</fullName>
    </recommendedName>
</protein>
<comment type="catalytic activity">
    <reaction evidence="1">
        <text>S-ubiquitinyl-[E1 ubiquitin-activating enzyme]-L-cysteine + [E2 ubiquitin-conjugating enzyme]-L-cysteine = [E1 ubiquitin-activating enzyme]-L-cysteine + S-ubiquitinyl-[E2 ubiquitin-conjugating enzyme]-L-cysteine.</text>
        <dbReference type="EC" id="2.3.2.23"/>
    </reaction>
</comment>
<keyword evidence="9" id="KW-1185">Reference proteome</keyword>
<evidence type="ECO:0000256" key="3">
    <source>
        <dbReference type="ARBA" id="ARBA00022679"/>
    </source>
</evidence>
<evidence type="ECO:0000256" key="5">
    <source>
        <dbReference type="ARBA" id="ARBA00022786"/>
    </source>
</evidence>
<dbReference type="PANTHER" id="PTHR24068">
    <property type="entry name" value="UBIQUITIN-CONJUGATING ENZYME E2"/>
    <property type="match status" value="1"/>
</dbReference>
<evidence type="ECO:0000256" key="1">
    <source>
        <dbReference type="ARBA" id="ARBA00000485"/>
    </source>
</evidence>
<reference evidence="8" key="2">
    <citation type="submission" date="2021-03" db="UniProtKB">
        <authorList>
            <consortium name="EnsemblPlants"/>
        </authorList>
    </citation>
    <scope>IDENTIFICATION</scope>
</reference>
<organism evidence="8 9">
    <name type="scientific">Chenopodium quinoa</name>
    <name type="common">Quinoa</name>
    <dbReference type="NCBI Taxonomy" id="63459"/>
    <lineage>
        <taxon>Eukaryota</taxon>
        <taxon>Viridiplantae</taxon>
        <taxon>Streptophyta</taxon>
        <taxon>Embryophyta</taxon>
        <taxon>Tracheophyta</taxon>
        <taxon>Spermatophyta</taxon>
        <taxon>Magnoliopsida</taxon>
        <taxon>eudicotyledons</taxon>
        <taxon>Gunneridae</taxon>
        <taxon>Pentapetalae</taxon>
        <taxon>Caryophyllales</taxon>
        <taxon>Chenopodiaceae</taxon>
        <taxon>Chenopodioideae</taxon>
        <taxon>Atripliceae</taxon>
        <taxon>Chenopodium</taxon>
    </lineage>
</organism>
<dbReference type="GO" id="GO:0005524">
    <property type="term" value="F:ATP binding"/>
    <property type="evidence" value="ECO:0007669"/>
    <property type="project" value="UniProtKB-KW"/>
</dbReference>
<dbReference type="EnsemblPlants" id="AUR62020825-RA">
    <property type="protein sequence ID" value="AUR62020825-RA:cds"/>
    <property type="gene ID" value="AUR62020825"/>
</dbReference>
<evidence type="ECO:0000256" key="2">
    <source>
        <dbReference type="ARBA" id="ARBA00004906"/>
    </source>
</evidence>
<evidence type="ECO:0000259" key="7">
    <source>
        <dbReference type="PROSITE" id="PS50127"/>
    </source>
</evidence>
<keyword evidence="6" id="KW-0067">ATP-binding</keyword>
<accession>A0A803LZC4</accession>
<dbReference type="Pfam" id="PF00179">
    <property type="entry name" value="UQ_con"/>
    <property type="match status" value="1"/>
</dbReference>
<dbReference type="InterPro" id="IPR000608">
    <property type="entry name" value="UBC"/>
</dbReference>
<dbReference type="Gene3D" id="3.10.110.10">
    <property type="entry name" value="Ubiquitin Conjugating Enzyme"/>
    <property type="match status" value="1"/>
</dbReference>
<dbReference type="FunFam" id="3.10.110.10:FF:000101">
    <property type="entry name" value="Ubiquitin-conjugating enzyme E2 D2"/>
    <property type="match status" value="1"/>
</dbReference>
<reference evidence="8" key="1">
    <citation type="journal article" date="2017" name="Nature">
        <title>The genome of Chenopodium quinoa.</title>
        <authorList>
            <person name="Jarvis D.E."/>
            <person name="Ho Y.S."/>
            <person name="Lightfoot D.J."/>
            <person name="Schmoeckel S.M."/>
            <person name="Li B."/>
            <person name="Borm T.J.A."/>
            <person name="Ohyanagi H."/>
            <person name="Mineta K."/>
            <person name="Michell C.T."/>
            <person name="Saber N."/>
            <person name="Kharbatia N.M."/>
            <person name="Rupper R.R."/>
            <person name="Sharp A.R."/>
            <person name="Dally N."/>
            <person name="Boughton B.A."/>
            <person name="Woo Y.H."/>
            <person name="Gao G."/>
            <person name="Schijlen E.G.W.M."/>
            <person name="Guo X."/>
            <person name="Momin A.A."/>
            <person name="Negrao S."/>
            <person name="Al-Babili S."/>
            <person name="Gehring C."/>
            <person name="Roessner U."/>
            <person name="Jung C."/>
            <person name="Murphy K."/>
            <person name="Arold S.T."/>
            <person name="Gojobori T."/>
            <person name="van der Linden C.G."/>
            <person name="van Loo E.N."/>
            <person name="Jellen E.N."/>
            <person name="Maughan P.J."/>
            <person name="Tester M."/>
        </authorList>
    </citation>
    <scope>NUCLEOTIDE SEQUENCE [LARGE SCALE GENOMIC DNA]</scope>
    <source>
        <strain evidence="8">cv. PI 614886</strain>
    </source>
</reference>
<evidence type="ECO:0000313" key="9">
    <source>
        <dbReference type="Proteomes" id="UP000596660"/>
    </source>
</evidence>
<feature type="domain" description="UBC core" evidence="7">
    <location>
        <begin position="8"/>
        <end position="156"/>
    </location>
</feature>
<dbReference type="OMA" id="TIHIDIL"/>
<keyword evidence="4" id="KW-0547">Nucleotide-binding</keyword>
<comment type="pathway">
    <text evidence="2">Protein modification; protein ubiquitination.</text>
</comment>
<dbReference type="SUPFAM" id="SSF54495">
    <property type="entry name" value="UBC-like"/>
    <property type="match status" value="1"/>
</dbReference>
<dbReference type="InterPro" id="IPR016135">
    <property type="entry name" value="UBQ-conjugating_enzyme/RWD"/>
</dbReference>
<dbReference type="SMART" id="SM00212">
    <property type="entry name" value="UBCc"/>
    <property type="match status" value="1"/>
</dbReference>
<dbReference type="PROSITE" id="PS50127">
    <property type="entry name" value="UBC_2"/>
    <property type="match status" value="1"/>
</dbReference>
<sequence length="157" mass="18135">TKYGKVSMAKQRMLNELCKSSTDENVSHCCYGPVDIHDPFRLQAIIVGPSDTPFDGGIFFLTIRIPHDYPFKPPKIKFRTKVFHPNVGSDGTIHVDILSNRWTPALTIEKLLLSICSFLPDPNHKKDSCNSVCDLYWNHRKRYNKIAREWTHKYAMI</sequence>
<evidence type="ECO:0000256" key="4">
    <source>
        <dbReference type="ARBA" id="ARBA00022741"/>
    </source>
</evidence>
<dbReference type="GO" id="GO:0061631">
    <property type="term" value="F:ubiquitin conjugating enzyme activity"/>
    <property type="evidence" value="ECO:0007669"/>
    <property type="project" value="UniProtKB-EC"/>
</dbReference>
<dbReference type="Gramene" id="AUR62020825-RA">
    <property type="protein sequence ID" value="AUR62020825-RA:cds"/>
    <property type="gene ID" value="AUR62020825"/>
</dbReference>